<dbReference type="Proteomes" id="UP000198943">
    <property type="component" value="Unassembled WGS sequence"/>
</dbReference>
<dbReference type="EMBL" id="FMYW01000001">
    <property type="protein sequence ID" value="SDB99235.1"/>
    <property type="molecule type" value="Genomic_DNA"/>
</dbReference>
<keyword evidence="3" id="KW-1185">Reference proteome</keyword>
<reference evidence="3" key="1">
    <citation type="submission" date="2016-10" db="EMBL/GenBank/DDBJ databases">
        <authorList>
            <person name="Varghese N."/>
            <person name="Submissions S."/>
        </authorList>
    </citation>
    <scope>NUCLEOTIDE SEQUENCE [LARGE SCALE GENOMIC DNA]</scope>
    <source>
        <strain evidence="3">DSM 11005</strain>
    </source>
</reference>
<evidence type="ECO:0008006" key="4">
    <source>
        <dbReference type="Google" id="ProtNLM"/>
    </source>
</evidence>
<keyword evidence="1" id="KW-0472">Membrane</keyword>
<dbReference type="AlphaFoldDB" id="A0A1G6HZI5"/>
<evidence type="ECO:0000256" key="1">
    <source>
        <dbReference type="SAM" id="Phobius"/>
    </source>
</evidence>
<gene>
    <name evidence="2" type="ORF">SAMN04487864_101331</name>
</gene>
<accession>A0A1G6HZI5</accession>
<sequence length="30" mass="3412">MSDFELLSIVLMVLAIIIPLLLEVIKTQKK</sequence>
<evidence type="ECO:0000313" key="3">
    <source>
        <dbReference type="Proteomes" id="UP000198943"/>
    </source>
</evidence>
<feature type="transmembrane region" description="Helical" evidence="1">
    <location>
        <begin position="6"/>
        <end position="25"/>
    </location>
</feature>
<organism evidence="2 3">
    <name type="scientific">Succiniclasticum ruminis</name>
    <dbReference type="NCBI Taxonomy" id="40841"/>
    <lineage>
        <taxon>Bacteria</taxon>
        <taxon>Bacillati</taxon>
        <taxon>Bacillota</taxon>
        <taxon>Negativicutes</taxon>
        <taxon>Acidaminococcales</taxon>
        <taxon>Acidaminococcaceae</taxon>
        <taxon>Succiniclasticum</taxon>
    </lineage>
</organism>
<name>A0A1G6HZI5_9FIRM</name>
<proteinExistence type="predicted"/>
<keyword evidence="1" id="KW-0812">Transmembrane</keyword>
<keyword evidence="1" id="KW-1133">Transmembrane helix</keyword>
<evidence type="ECO:0000313" key="2">
    <source>
        <dbReference type="EMBL" id="SDB99235.1"/>
    </source>
</evidence>
<protein>
    <recommendedName>
        <fullName evidence="4">Holin-like Toxin (Hol-Tox)</fullName>
    </recommendedName>
</protein>